<dbReference type="EMBL" id="CP060394">
    <property type="protein sequence ID" value="QNI32745.1"/>
    <property type="molecule type" value="Genomic_DNA"/>
</dbReference>
<gene>
    <name evidence="2" type="ORF">H7849_01680</name>
</gene>
<dbReference type="AlphaFoldDB" id="A0A7G8BJM5"/>
<feature type="domain" description="NmrA-like" evidence="1">
    <location>
        <begin position="2"/>
        <end position="237"/>
    </location>
</feature>
<reference evidence="2 3" key="1">
    <citation type="submission" date="2020-08" db="EMBL/GenBank/DDBJ databases">
        <title>Edaphobacter telluris sp. nov. and Acidobacterium dinghuensis sp. nov., two acidobacteria isolated from forest soil.</title>
        <authorList>
            <person name="Fu J."/>
            <person name="Qiu L."/>
        </authorList>
    </citation>
    <scope>NUCLEOTIDE SEQUENCE [LARGE SCALE GENOMIC DNA]</scope>
    <source>
        <strain evidence="2">4Y35</strain>
    </source>
</reference>
<sequence length="299" mass="33211">MSKMFLVTGSTGLTGSKTVKFLVEAGARVRAFVHNEDERSAALAAQGAEIMRGDLLDFEAVRSALEGTQGAYFVYPIRSGILQASAYFAQAAKEAGIQIVVNMSQISARREAKSHAAQDHWISEQVFNWSGVPTTHLRPTLFAEWALYWIDQIKTGILRLPFGTGKHAPIAGEDQARVIAKILLTPQEHKGQVYRLYGEKEYSFPEIAAEIGKVIGKPLGYEQVDAWTLKKLNANIPRRDYQGREQVVTDTLWQHFEEIAKDHQNGVFAGTNDLVEKIGGQRPIGLPEYLEAHRSAFLS</sequence>
<proteinExistence type="predicted"/>
<evidence type="ECO:0000259" key="1">
    <source>
        <dbReference type="Pfam" id="PF05368"/>
    </source>
</evidence>
<evidence type="ECO:0000313" key="3">
    <source>
        <dbReference type="Proteomes" id="UP000515312"/>
    </source>
</evidence>
<dbReference type="PANTHER" id="PTHR43162:SF1">
    <property type="entry name" value="PRESTALK A DIFFERENTIATION PROTEIN A"/>
    <property type="match status" value="1"/>
</dbReference>
<evidence type="ECO:0000313" key="2">
    <source>
        <dbReference type="EMBL" id="QNI32745.1"/>
    </source>
</evidence>
<dbReference type="Pfam" id="PF05368">
    <property type="entry name" value="NmrA"/>
    <property type="match status" value="1"/>
</dbReference>
<dbReference type="Gene3D" id="3.90.25.10">
    <property type="entry name" value="UDP-galactose 4-epimerase, domain 1"/>
    <property type="match status" value="1"/>
</dbReference>
<dbReference type="Proteomes" id="UP000515312">
    <property type="component" value="Chromosome"/>
</dbReference>
<organism evidence="2 3">
    <name type="scientific">Alloacidobacterium dinghuense</name>
    <dbReference type="NCBI Taxonomy" id="2763107"/>
    <lineage>
        <taxon>Bacteria</taxon>
        <taxon>Pseudomonadati</taxon>
        <taxon>Acidobacteriota</taxon>
        <taxon>Terriglobia</taxon>
        <taxon>Terriglobales</taxon>
        <taxon>Acidobacteriaceae</taxon>
        <taxon>Alloacidobacterium</taxon>
    </lineage>
</organism>
<dbReference type="KEGG" id="adin:H7849_01680"/>
<dbReference type="PANTHER" id="PTHR43162">
    <property type="match status" value="1"/>
</dbReference>
<dbReference type="RefSeq" id="WP_186743699.1">
    <property type="nucleotide sequence ID" value="NZ_CP060394.1"/>
</dbReference>
<dbReference type="InterPro" id="IPR008030">
    <property type="entry name" value="NmrA-like"/>
</dbReference>
<accession>A0A7G8BJM5</accession>
<dbReference type="InterPro" id="IPR036291">
    <property type="entry name" value="NAD(P)-bd_dom_sf"/>
</dbReference>
<dbReference type="Gene3D" id="3.40.50.720">
    <property type="entry name" value="NAD(P)-binding Rossmann-like Domain"/>
    <property type="match status" value="1"/>
</dbReference>
<dbReference type="InterPro" id="IPR051604">
    <property type="entry name" value="Ergot_Alk_Oxidoreductase"/>
</dbReference>
<dbReference type="SUPFAM" id="SSF51735">
    <property type="entry name" value="NAD(P)-binding Rossmann-fold domains"/>
    <property type="match status" value="1"/>
</dbReference>
<keyword evidence="3" id="KW-1185">Reference proteome</keyword>
<protein>
    <submittedName>
        <fullName evidence="2">NmrA family NAD(P)-binding protein</fullName>
    </submittedName>
</protein>
<name>A0A7G8BJM5_9BACT</name>